<gene>
    <name evidence="1" type="ORF">TBRA_LOCUS920</name>
</gene>
<evidence type="ECO:0000313" key="1">
    <source>
        <dbReference type="EMBL" id="CAB0028792.1"/>
    </source>
</evidence>
<sequence>MLYSIISRHAITSITGYNLYAASWPPRLDGTASNINNRKADKIFSIESYALRAAASVVTQATCTRVSCLFYFIDRYDLRSDHSGQLRLHRVFSLYLARFLSHK</sequence>
<proteinExistence type="predicted"/>
<feature type="non-terminal residue" evidence="1">
    <location>
        <position position="103"/>
    </location>
</feature>
<evidence type="ECO:0000313" key="2">
    <source>
        <dbReference type="Proteomes" id="UP000479190"/>
    </source>
</evidence>
<accession>A0A6H5HXU7</accession>
<dbReference type="AlphaFoldDB" id="A0A6H5HXU7"/>
<organism evidence="1 2">
    <name type="scientific">Trichogramma brassicae</name>
    <dbReference type="NCBI Taxonomy" id="86971"/>
    <lineage>
        <taxon>Eukaryota</taxon>
        <taxon>Metazoa</taxon>
        <taxon>Ecdysozoa</taxon>
        <taxon>Arthropoda</taxon>
        <taxon>Hexapoda</taxon>
        <taxon>Insecta</taxon>
        <taxon>Pterygota</taxon>
        <taxon>Neoptera</taxon>
        <taxon>Endopterygota</taxon>
        <taxon>Hymenoptera</taxon>
        <taxon>Apocrita</taxon>
        <taxon>Proctotrupomorpha</taxon>
        <taxon>Chalcidoidea</taxon>
        <taxon>Trichogrammatidae</taxon>
        <taxon>Trichogramma</taxon>
    </lineage>
</organism>
<reference evidence="1 2" key="1">
    <citation type="submission" date="2020-02" db="EMBL/GenBank/DDBJ databases">
        <authorList>
            <person name="Ferguson B K."/>
        </authorList>
    </citation>
    <scope>NUCLEOTIDE SEQUENCE [LARGE SCALE GENOMIC DNA]</scope>
</reference>
<protein>
    <submittedName>
        <fullName evidence="1">Uncharacterized protein</fullName>
    </submittedName>
</protein>
<dbReference type="Proteomes" id="UP000479190">
    <property type="component" value="Unassembled WGS sequence"/>
</dbReference>
<keyword evidence="2" id="KW-1185">Reference proteome</keyword>
<dbReference type="EMBL" id="CADCXV010000193">
    <property type="protein sequence ID" value="CAB0028792.1"/>
    <property type="molecule type" value="Genomic_DNA"/>
</dbReference>
<name>A0A6H5HXU7_9HYME</name>